<evidence type="ECO:0000313" key="3">
    <source>
        <dbReference type="Proteomes" id="UP000799770"/>
    </source>
</evidence>
<name>A0A6A5ZI34_9PLEO</name>
<accession>A0A6A5ZI34</accession>
<proteinExistence type="predicted"/>
<gene>
    <name evidence="2" type="ORF">BDV96DRAFT_596920</name>
</gene>
<keyword evidence="3" id="KW-1185">Reference proteome</keyword>
<sequence>MAPDGNIEVHCEKSASALDTATGRPVPPSIVSLASLAQRALAPSLLRSSSISPHHPLHVVNGFPLTPIAACYSTFQTQSLRNPNCISSAYPCLINGPNTRGAIGLCFGMELGFEGLQLYMRAKRLLERLLSNGAENVTRKMGSQGKERLSPQYLPSVAED</sequence>
<dbReference type="Proteomes" id="UP000799770">
    <property type="component" value="Unassembled WGS sequence"/>
</dbReference>
<protein>
    <submittedName>
        <fullName evidence="2">Uncharacterized protein</fullName>
    </submittedName>
</protein>
<reference evidence="2" key="1">
    <citation type="journal article" date="2020" name="Stud. Mycol.">
        <title>101 Dothideomycetes genomes: a test case for predicting lifestyles and emergence of pathogens.</title>
        <authorList>
            <person name="Haridas S."/>
            <person name="Albert R."/>
            <person name="Binder M."/>
            <person name="Bloem J."/>
            <person name="Labutti K."/>
            <person name="Salamov A."/>
            <person name="Andreopoulos B."/>
            <person name="Baker S."/>
            <person name="Barry K."/>
            <person name="Bills G."/>
            <person name="Bluhm B."/>
            <person name="Cannon C."/>
            <person name="Castanera R."/>
            <person name="Culley D."/>
            <person name="Daum C."/>
            <person name="Ezra D."/>
            <person name="Gonzalez J."/>
            <person name="Henrissat B."/>
            <person name="Kuo A."/>
            <person name="Liang C."/>
            <person name="Lipzen A."/>
            <person name="Lutzoni F."/>
            <person name="Magnuson J."/>
            <person name="Mondo S."/>
            <person name="Nolan M."/>
            <person name="Ohm R."/>
            <person name="Pangilinan J."/>
            <person name="Park H.-J."/>
            <person name="Ramirez L."/>
            <person name="Alfaro M."/>
            <person name="Sun H."/>
            <person name="Tritt A."/>
            <person name="Yoshinaga Y."/>
            <person name="Zwiers L.-H."/>
            <person name="Turgeon B."/>
            <person name="Goodwin S."/>
            <person name="Spatafora J."/>
            <person name="Crous P."/>
            <person name="Grigoriev I."/>
        </authorList>
    </citation>
    <scope>NUCLEOTIDE SEQUENCE</scope>
    <source>
        <strain evidence="2">CBS 627.86</strain>
    </source>
</reference>
<dbReference type="EMBL" id="ML977316">
    <property type="protein sequence ID" value="KAF2119152.1"/>
    <property type="molecule type" value="Genomic_DNA"/>
</dbReference>
<organism evidence="2 3">
    <name type="scientific">Lophiotrema nucula</name>
    <dbReference type="NCBI Taxonomy" id="690887"/>
    <lineage>
        <taxon>Eukaryota</taxon>
        <taxon>Fungi</taxon>
        <taxon>Dikarya</taxon>
        <taxon>Ascomycota</taxon>
        <taxon>Pezizomycotina</taxon>
        <taxon>Dothideomycetes</taxon>
        <taxon>Pleosporomycetidae</taxon>
        <taxon>Pleosporales</taxon>
        <taxon>Lophiotremataceae</taxon>
        <taxon>Lophiotrema</taxon>
    </lineage>
</organism>
<feature type="region of interest" description="Disordered" evidence="1">
    <location>
        <begin position="137"/>
        <end position="160"/>
    </location>
</feature>
<evidence type="ECO:0000256" key="1">
    <source>
        <dbReference type="SAM" id="MobiDB-lite"/>
    </source>
</evidence>
<evidence type="ECO:0000313" key="2">
    <source>
        <dbReference type="EMBL" id="KAF2119152.1"/>
    </source>
</evidence>
<dbReference type="AlphaFoldDB" id="A0A6A5ZI34"/>